<dbReference type="GO" id="GO:0016787">
    <property type="term" value="F:hydrolase activity"/>
    <property type="evidence" value="ECO:0007669"/>
    <property type="project" value="UniProtKB-KW"/>
</dbReference>
<evidence type="ECO:0000256" key="5">
    <source>
        <dbReference type="ARBA" id="ARBA00022801"/>
    </source>
</evidence>
<keyword evidence="4" id="KW-0255">Endonuclease</keyword>
<keyword evidence="10" id="KW-1185">Reference proteome</keyword>
<evidence type="ECO:0000259" key="7">
    <source>
        <dbReference type="Pfam" id="PF17917"/>
    </source>
</evidence>
<organism evidence="9 10">
    <name type="scientific">Ascobolus immersus RN42</name>
    <dbReference type="NCBI Taxonomy" id="1160509"/>
    <lineage>
        <taxon>Eukaryota</taxon>
        <taxon>Fungi</taxon>
        <taxon>Dikarya</taxon>
        <taxon>Ascomycota</taxon>
        <taxon>Pezizomycotina</taxon>
        <taxon>Pezizomycetes</taxon>
        <taxon>Pezizales</taxon>
        <taxon>Ascobolaceae</taxon>
        <taxon>Ascobolus</taxon>
    </lineage>
</organism>
<dbReference type="PANTHER" id="PTHR37984:SF5">
    <property type="entry name" value="PROTEIN NYNRIN-LIKE"/>
    <property type="match status" value="1"/>
</dbReference>
<dbReference type="CDD" id="cd09274">
    <property type="entry name" value="RNase_HI_RT_Ty3"/>
    <property type="match status" value="1"/>
</dbReference>
<keyword evidence="6" id="KW-0695">RNA-directed DNA polymerase</keyword>
<dbReference type="FunFam" id="3.10.20.370:FF:000001">
    <property type="entry name" value="Retrovirus-related Pol polyprotein from transposon 17.6-like protein"/>
    <property type="match status" value="1"/>
</dbReference>
<dbReference type="AlphaFoldDB" id="A0A3N4HV63"/>
<dbReference type="FunFam" id="1.10.340.70:FF:000001">
    <property type="entry name" value="Retrovirus-related Pol polyprotein from transposon gypsy-like Protein"/>
    <property type="match status" value="1"/>
</dbReference>
<evidence type="ECO:0000256" key="2">
    <source>
        <dbReference type="ARBA" id="ARBA00022695"/>
    </source>
</evidence>
<dbReference type="InterPro" id="IPR043502">
    <property type="entry name" value="DNA/RNA_pol_sf"/>
</dbReference>
<reference evidence="9 10" key="1">
    <citation type="journal article" date="2018" name="Nat. Ecol. Evol.">
        <title>Pezizomycetes genomes reveal the molecular basis of ectomycorrhizal truffle lifestyle.</title>
        <authorList>
            <person name="Murat C."/>
            <person name="Payen T."/>
            <person name="Noel B."/>
            <person name="Kuo A."/>
            <person name="Morin E."/>
            <person name="Chen J."/>
            <person name="Kohler A."/>
            <person name="Krizsan K."/>
            <person name="Balestrini R."/>
            <person name="Da Silva C."/>
            <person name="Montanini B."/>
            <person name="Hainaut M."/>
            <person name="Levati E."/>
            <person name="Barry K.W."/>
            <person name="Belfiori B."/>
            <person name="Cichocki N."/>
            <person name="Clum A."/>
            <person name="Dockter R.B."/>
            <person name="Fauchery L."/>
            <person name="Guy J."/>
            <person name="Iotti M."/>
            <person name="Le Tacon F."/>
            <person name="Lindquist E.A."/>
            <person name="Lipzen A."/>
            <person name="Malagnac F."/>
            <person name="Mello A."/>
            <person name="Molinier V."/>
            <person name="Miyauchi S."/>
            <person name="Poulain J."/>
            <person name="Riccioni C."/>
            <person name="Rubini A."/>
            <person name="Sitrit Y."/>
            <person name="Splivallo R."/>
            <person name="Traeger S."/>
            <person name="Wang M."/>
            <person name="Zifcakova L."/>
            <person name="Wipf D."/>
            <person name="Zambonelli A."/>
            <person name="Paolocci F."/>
            <person name="Nowrousian M."/>
            <person name="Ottonello S."/>
            <person name="Baldrian P."/>
            <person name="Spatafora J.W."/>
            <person name="Henrissat B."/>
            <person name="Nagy L.G."/>
            <person name="Aury J.M."/>
            <person name="Wincker P."/>
            <person name="Grigoriev I.V."/>
            <person name="Bonfante P."/>
            <person name="Martin F.M."/>
        </authorList>
    </citation>
    <scope>NUCLEOTIDE SEQUENCE [LARGE SCALE GENOMIC DNA]</scope>
    <source>
        <strain evidence="9 10">RN42</strain>
    </source>
</reference>
<feature type="non-terminal residue" evidence="9">
    <location>
        <position position="1"/>
    </location>
</feature>
<dbReference type="GO" id="GO:0004519">
    <property type="term" value="F:endonuclease activity"/>
    <property type="evidence" value="ECO:0007669"/>
    <property type="project" value="UniProtKB-KW"/>
</dbReference>
<feature type="domain" description="Integrase zinc-binding" evidence="8">
    <location>
        <begin position="262"/>
        <end position="310"/>
    </location>
</feature>
<protein>
    <submittedName>
        <fullName evidence="9">DNA/RNA polymerase</fullName>
    </submittedName>
</protein>
<dbReference type="SUPFAM" id="SSF56672">
    <property type="entry name" value="DNA/RNA polymerases"/>
    <property type="match status" value="1"/>
</dbReference>
<keyword evidence="5" id="KW-0378">Hydrolase</keyword>
<dbReference type="Proteomes" id="UP000275078">
    <property type="component" value="Unassembled WGS sequence"/>
</dbReference>
<dbReference type="Pfam" id="PF17921">
    <property type="entry name" value="Integrase_H2C2"/>
    <property type="match status" value="1"/>
</dbReference>
<evidence type="ECO:0000256" key="4">
    <source>
        <dbReference type="ARBA" id="ARBA00022759"/>
    </source>
</evidence>
<keyword evidence="3" id="KW-0540">Nuclease</keyword>
<evidence type="ECO:0000259" key="8">
    <source>
        <dbReference type="Pfam" id="PF17921"/>
    </source>
</evidence>
<keyword evidence="1" id="KW-0808">Transferase</keyword>
<feature type="domain" description="Reverse transcriptase RNase H-like" evidence="7">
    <location>
        <begin position="54"/>
        <end position="157"/>
    </location>
</feature>
<feature type="non-terminal residue" evidence="9">
    <location>
        <position position="353"/>
    </location>
</feature>
<accession>A0A3N4HV63</accession>
<evidence type="ECO:0000256" key="3">
    <source>
        <dbReference type="ARBA" id="ARBA00022722"/>
    </source>
</evidence>
<dbReference type="EMBL" id="ML119745">
    <property type="protein sequence ID" value="RPA76418.1"/>
    <property type="molecule type" value="Genomic_DNA"/>
</dbReference>
<dbReference type="GO" id="GO:0003964">
    <property type="term" value="F:RNA-directed DNA polymerase activity"/>
    <property type="evidence" value="ECO:0007669"/>
    <property type="project" value="UniProtKB-KW"/>
</dbReference>
<name>A0A3N4HV63_ASCIM</name>
<dbReference type="InterPro" id="IPR050951">
    <property type="entry name" value="Retrovirus_Pol_polyprotein"/>
</dbReference>
<dbReference type="STRING" id="1160509.A0A3N4HV63"/>
<dbReference type="OrthoDB" id="5550292at2759"/>
<evidence type="ECO:0000256" key="1">
    <source>
        <dbReference type="ARBA" id="ARBA00022679"/>
    </source>
</evidence>
<proteinExistence type="predicted"/>
<keyword evidence="2" id="KW-0548">Nucleotidyltransferase</keyword>
<dbReference type="PANTHER" id="PTHR37984">
    <property type="entry name" value="PROTEIN CBG26694"/>
    <property type="match status" value="1"/>
</dbReference>
<gene>
    <name evidence="9" type="ORF">BJ508DRAFT_195202</name>
</gene>
<dbReference type="Gene3D" id="3.10.20.370">
    <property type="match status" value="1"/>
</dbReference>
<evidence type="ECO:0000313" key="9">
    <source>
        <dbReference type="EMBL" id="RPA76418.1"/>
    </source>
</evidence>
<evidence type="ECO:0000313" key="10">
    <source>
        <dbReference type="Proteomes" id="UP000275078"/>
    </source>
</evidence>
<dbReference type="InterPro" id="IPR041588">
    <property type="entry name" value="Integrase_H2C2"/>
</dbReference>
<evidence type="ECO:0000256" key="6">
    <source>
        <dbReference type="ARBA" id="ARBA00022918"/>
    </source>
</evidence>
<sequence length="353" mass="40951">YAATSAHLYSLVNLRPKEFQQAWAESATAAADFQEIKRALSSDPVVVAPEPANTEFEVWVDASQYALGATLRQMQGGEAKVSRTIAYYSRKLSPTETRYSAYERELLGVRDAIRHWNHYLTGGHFTVHCDHKTVHHAMKQSSISPRQMRLIDGLQGYDFDIKHVKGARNYVQDAISRRPDYREPPVKDEQLQRIKALIQDPSTEFYLQQLANAPSPKIQRMWRKARFQAKNHFYWDNKEELLYHQHSRLLVVPQHPPLTTFLIGEAHDTHGHGGTRKTISELRRHFWWRGLASEVETYVRNCELCARVKHTNHRPYGEIQPLPPPSARWERINIDFITKLPRTTRGHDTIMTI</sequence>
<dbReference type="InterPro" id="IPR041373">
    <property type="entry name" value="RT_RNaseH"/>
</dbReference>
<dbReference type="Gene3D" id="1.10.340.70">
    <property type="match status" value="1"/>
</dbReference>
<dbReference type="Pfam" id="PF17917">
    <property type="entry name" value="RT_RNaseH"/>
    <property type="match status" value="1"/>
</dbReference>